<gene>
    <name evidence="2" type="ORF">UFOPK2593_00339</name>
</gene>
<dbReference type="PANTHER" id="PTHR36113:SF3">
    <property type="entry name" value="SLL5075 PROTEIN"/>
    <property type="match status" value="1"/>
</dbReference>
<proteinExistence type="predicted"/>
<dbReference type="PROSITE" id="PS51819">
    <property type="entry name" value="VOC"/>
    <property type="match status" value="1"/>
</dbReference>
<dbReference type="CDD" id="cd06587">
    <property type="entry name" value="VOC"/>
    <property type="match status" value="1"/>
</dbReference>
<accession>A0A6J6PHZ5</accession>
<dbReference type="InterPro" id="IPR037523">
    <property type="entry name" value="VOC_core"/>
</dbReference>
<dbReference type="InterPro" id="IPR004360">
    <property type="entry name" value="Glyas_Fos-R_dOase_dom"/>
</dbReference>
<dbReference type="PANTHER" id="PTHR36113">
    <property type="entry name" value="LYASE, PUTATIVE-RELATED-RELATED"/>
    <property type="match status" value="1"/>
</dbReference>
<protein>
    <submittedName>
        <fullName evidence="2">Unannotated protein</fullName>
    </submittedName>
</protein>
<sequence>MHFHHITLTVIDKEASVEWYQKLFGEASVTPRSGPGWTRARLAWPSGLIIGLTENTKTREGQSFDEGNIGLDHVGISCESESEVRAWAIKLDALGFNRGPVEDVSYCWAVTTRDPSGIPIEFFCLKS</sequence>
<organism evidence="2">
    <name type="scientific">freshwater metagenome</name>
    <dbReference type="NCBI Taxonomy" id="449393"/>
    <lineage>
        <taxon>unclassified sequences</taxon>
        <taxon>metagenomes</taxon>
        <taxon>ecological metagenomes</taxon>
    </lineage>
</organism>
<dbReference type="InterPro" id="IPR051332">
    <property type="entry name" value="Fosfomycin_Res_Enzymes"/>
</dbReference>
<evidence type="ECO:0000259" key="1">
    <source>
        <dbReference type="PROSITE" id="PS51819"/>
    </source>
</evidence>
<dbReference type="EMBL" id="CAEZXW010000011">
    <property type="protein sequence ID" value="CAB4696058.1"/>
    <property type="molecule type" value="Genomic_DNA"/>
</dbReference>
<dbReference type="Pfam" id="PF00903">
    <property type="entry name" value="Glyoxalase"/>
    <property type="match status" value="1"/>
</dbReference>
<dbReference type="AlphaFoldDB" id="A0A6J6PHZ5"/>
<feature type="domain" description="VOC" evidence="1">
    <location>
        <begin position="2"/>
        <end position="125"/>
    </location>
</feature>
<dbReference type="SUPFAM" id="SSF54593">
    <property type="entry name" value="Glyoxalase/Bleomycin resistance protein/Dihydroxybiphenyl dioxygenase"/>
    <property type="match status" value="1"/>
</dbReference>
<dbReference type="InterPro" id="IPR029068">
    <property type="entry name" value="Glyas_Bleomycin-R_OHBP_Dase"/>
</dbReference>
<name>A0A6J6PHZ5_9ZZZZ</name>
<dbReference type="Gene3D" id="3.10.180.10">
    <property type="entry name" value="2,3-Dihydroxybiphenyl 1,2-Dioxygenase, domain 1"/>
    <property type="match status" value="1"/>
</dbReference>
<evidence type="ECO:0000313" key="2">
    <source>
        <dbReference type="EMBL" id="CAB4696058.1"/>
    </source>
</evidence>
<reference evidence="2" key="1">
    <citation type="submission" date="2020-05" db="EMBL/GenBank/DDBJ databases">
        <authorList>
            <person name="Chiriac C."/>
            <person name="Salcher M."/>
            <person name="Ghai R."/>
            <person name="Kavagutti S V."/>
        </authorList>
    </citation>
    <scope>NUCLEOTIDE SEQUENCE</scope>
</reference>